<dbReference type="EMBL" id="JAKRKC020000001">
    <property type="protein sequence ID" value="MCK2216257.1"/>
    <property type="molecule type" value="Genomic_DNA"/>
</dbReference>
<comment type="caution">
    <text evidence="3">The sequence shown here is derived from an EMBL/GenBank/DDBJ whole genome shotgun (WGS) entry which is preliminary data.</text>
</comment>
<dbReference type="InterPro" id="IPR013630">
    <property type="entry name" value="Methyltransf_Zn-bd_dom_put"/>
</dbReference>
<dbReference type="Proteomes" id="UP001317259">
    <property type="component" value="Unassembled WGS sequence"/>
</dbReference>
<dbReference type="Pfam" id="PF08484">
    <property type="entry name" value="Methyltransf_14"/>
    <property type="match status" value="1"/>
</dbReference>
<evidence type="ECO:0000313" key="4">
    <source>
        <dbReference type="Proteomes" id="UP001317259"/>
    </source>
</evidence>
<evidence type="ECO:0000259" key="2">
    <source>
        <dbReference type="Pfam" id="PF08484"/>
    </source>
</evidence>
<dbReference type="Gene3D" id="3.40.50.720">
    <property type="entry name" value="NAD(P)-binding Rossmann-like Domain"/>
    <property type="match status" value="1"/>
</dbReference>
<keyword evidence="3" id="KW-0808">Transferase</keyword>
<feature type="domain" description="C-methyltransferase" evidence="2">
    <location>
        <begin position="242"/>
        <end position="399"/>
    </location>
</feature>
<protein>
    <submittedName>
        <fullName evidence="3">Class I SAM-dependent methyltransferase</fullName>
    </submittedName>
</protein>
<dbReference type="Gene3D" id="6.20.50.110">
    <property type="entry name" value="Methyltransferase, zinc-binding domain"/>
    <property type="match status" value="1"/>
</dbReference>
<dbReference type="Pfam" id="PF13489">
    <property type="entry name" value="Methyltransf_23"/>
    <property type="match status" value="1"/>
</dbReference>
<proteinExistence type="predicted"/>
<evidence type="ECO:0000259" key="1">
    <source>
        <dbReference type="Pfam" id="PF08421"/>
    </source>
</evidence>
<sequence length="406" mass="43369">MACRICSGRLHPFADFGSQPLSDAFAAPGGPADPFAFDLAVGVCADCSMVQLLEEVPRERMFHAGYPYLSSGSSVMRGHFESLAKRLLATELSGPDPFVVELGCNDGAMLSVIADAGVRHLGVEPSGGVADVAAAKGVRVRKDFFEAATAAAVLAADGPADVVYAANTLCHIPYLDSIMEGLDTLLRPGGVFVFEDPYLGDIVERASFDQIYDEHFYYFSATSVRGLAHRHGFELVDVERLPVHGGEVRYTLARRGARTPAPAVAELLAAERAAALHDPATLQRFADRVAATRERLVALLTGLREQGARVYGYGATAKSATVLNYCGIGPDLITFVSDTTPAKQGRLTPGSHIPVRDPGAFADPYPDYAVLFAWNHAEEIMAKETGFAAAGGTWILYVPEVHLVRA</sequence>
<organism evidence="3 4">
    <name type="scientific">Actinomadura luzonensis</name>
    <dbReference type="NCBI Taxonomy" id="2805427"/>
    <lineage>
        <taxon>Bacteria</taxon>
        <taxon>Bacillati</taxon>
        <taxon>Actinomycetota</taxon>
        <taxon>Actinomycetes</taxon>
        <taxon>Streptosporangiales</taxon>
        <taxon>Thermomonosporaceae</taxon>
        <taxon>Actinomadura</taxon>
    </lineage>
</organism>
<keyword evidence="4" id="KW-1185">Reference proteome</keyword>
<dbReference type="SUPFAM" id="SSF53335">
    <property type="entry name" value="S-adenosyl-L-methionine-dependent methyltransferases"/>
    <property type="match status" value="1"/>
</dbReference>
<dbReference type="CDD" id="cd02440">
    <property type="entry name" value="AdoMet_MTases"/>
    <property type="match status" value="1"/>
</dbReference>
<reference evidence="3 4" key="1">
    <citation type="submission" date="2022-04" db="EMBL/GenBank/DDBJ databases">
        <title>Genome draft of Actinomadura sp. ATCC 31491.</title>
        <authorList>
            <person name="Shi X."/>
            <person name="Du Y."/>
        </authorList>
    </citation>
    <scope>NUCLEOTIDE SEQUENCE [LARGE SCALE GENOMIC DNA]</scope>
    <source>
        <strain evidence="3 4">ATCC 31491</strain>
    </source>
</reference>
<name>A0ABT0FVA5_9ACTN</name>
<feature type="domain" description="Methyltransferase putative zinc binding" evidence="1">
    <location>
        <begin position="3"/>
        <end position="62"/>
    </location>
</feature>
<evidence type="ECO:0000313" key="3">
    <source>
        <dbReference type="EMBL" id="MCK2216257.1"/>
    </source>
</evidence>
<dbReference type="PANTHER" id="PTHR43861:SF5">
    <property type="entry name" value="BLL5978 PROTEIN"/>
    <property type="match status" value="1"/>
</dbReference>
<accession>A0ABT0FVA5</accession>
<keyword evidence="3" id="KW-0489">Methyltransferase</keyword>
<dbReference type="InterPro" id="IPR038576">
    <property type="entry name" value="Methyltransf_Zn-bd_dom_put_sf"/>
</dbReference>
<dbReference type="GO" id="GO:0032259">
    <property type="term" value="P:methylation"/>
    <property type="evidence" value="ECO:0007669"/>
    <property type="project" value="UniProtKB-KW"/>
</dbReference>
<dbReference type="GO" id="GO:0008168">
    <property type="term" value="F:methyltransferase activity"/>
    <property type="evidence" value="ECO:0007669"/>
    <property type="project" value="UniProtKB-KW"/>
</dbReference>
<dbReference type="Gene3D" id="6.10.250.3100">
    <property type="match status" value="1"/>
</dbReference>
<dbReference type="InterPro" id="IPR013691">
    <property type="entry name" value="MeTrfase_14"/>
</dbReference>
<dbReference type="RefSeq" id="WP_242381506.1">
    <property type="nucleotide sequence ID" value="NZ_JAKRKC020000001.1"/>
</dbReference>
<dbReference type="PANTHER" id="PTHR43861">
    <property type="entry name" value="TRANS-ACONITATE 2-METHYLTRANSFERASE-RELATED"/>
    <property type="match status" value="1"/>
</dbReference>
<dbReference type="InterPro" id="IPR029063">
    <property type="entry name" value="SAM-dependent_MTases_sf"/>
</dbReference>
<dbReference type="Pfam" id="PF08421">
    <property type="entry name" value="Methyltransf_13"/>
    <property type="match status" value="1"/>
</dbReference>
<gene>
    <name evidence="3" type="ORF">MF672_020990</name>
</gene>
<dbReference type="Gene3D" id="3.40.50.150">
    <property type="entry name" value="Vaccinia Virus protein VP39"/>
    <property type="match status" value="1"/>
</dbReference>